<accession>A0ABR8KNL5</accession>
<dbReference type="RefSeq" id="WP_190787719.1">
    <property type="nucleotide sequence ID" value="NZ_JACXLC010000001.1"/>
</dbReference>
<evidence type="ECO:0000313" key="2">
    <source>
        <dbReference type="Proteomes" id="UP000635384"/>
    </source>
</evidence>
<sequence length="170" mass="18652">MAGEIGIDDLLGSPGPVEGRADELAEWLGLSSRQIYRHETEGHVVKLGKNRFDLQASVRTYCEWLRDQAHYGRPATGTAKSALAEENLRLKREQADAVALKNAQARGELVPAENVEREWSGVLRTVRAAMLSIPARVQARLAHLSADDVAVIDREVRDALTETAKGKADD</sequence>
<dbReference type="Proteomes" id="UP000635384">
    <property type="component" value="Unassembled WGS sequence"/>
</dbReference>
<reference evidence="1 2" key="1">
    <citation type="submission" date="2020-09" db="EMBL/GenBank/DDBJ databases">
        <authorList>
            <person name="Yoon J.-W."/>
        </authorList>
    </citation>
    <scope>NUCLEOTIDE SEQUENCE [LARGE SCALE GENOMIC DNA]</scope>
    <source>
        <strain evidence="1 2">KMU-140</strain>
    </source>
</reference>
<keyword evidence="2" id="KW-1185">Reference proteome</keyword>
<dbReference type="EMBL" id="JACXLC010000001">
    <property type="protein sequence ID" value="MBD2842241.1"/>
    <property type="molecule type" value="Genomic_DNA"/>
</dbReference>
<organism evidence="1 2">
    <name type="scientific">Erythrobacter rubeus</name>
    <dbReference type="NCBI Taxonomy" id="2760803"/>
    <lineage>
        <taxon>Bacteria</taxon>
        <taxon>Pseudomonadati</taxon>
        <taxon>Pseudomonadota</taxon>
        <taxon>Alphaproteobacteria</taxon>
        <taxon>Sphingomonadales</taxon>
        <taxon>Erythrobacteraceae</taxon>
        <taxon>Erythrobacter/Porphyrobacter group</taxon>
        <taxon>Erythrobacter</taxon>
    </lineage>
</organism>
<comment type="caution">
    <text evidence="1">The sequence shown here is derived from an EMBL/GenBank/DDBJ whole genome shotgun (WGS) entry which is preliminary data.</text>
</comment>
<name>A0ABR8KNL5_9SPHN</name>
<proteinExistence type="predicted"/>
<evidence type="ECO:0000313" key="1">
    <source>
        <dbReference type="EMBL" id="MBD2842241.1"/>
    </source>
</evidence>
<gene>
    <name evidence="1" type="ORF">IB285_08240</name>
</gene>
<protein>
    <submittedName>
        <fullName evidence="1">Terminase small subunit</fullName>
    </submittedName>
</protein>